<gene>
    <name evidence="7" type="ORF">CLV27_1116</name>
</gene>
<organism evidence="7 8">
    <name type="scientific">Phorcysia thermohydrogeniphila</name>
    <dbReference type="NCBI Taxonomy" id="936138"/>
    <lineage>
        <taxon>Bacteria</taxon>
        <taxon>Pseudomonadati</taxon>
        <taxon>Aquificota</taxon>
        <taxon>Aquificia</taxon>
        <taxon>Desulfurobacteriales</taxon>
        <taxon>Desulfurobacteriaceae</taxon>
        <taxon>Phorcysia</taxon>
    </lineage>
</organism>
<sequence length="315" mass="37204">MKNWMFFLALALAFSCERIPQTTEGLYQKGFEALKEEDWGKATNYLEKALEGELSPKEKERTKFALANAYFNDGNFEEAAIQYEEFLELYPASPFAKDALFRLGVSYLNLIKGPEWDQTFTEKAYQIFEEFLKRYPTDGRASKAKEYRKIARKILAEHELYIAGTYDMVHKFTASIRRYERVLREYSDVEPMDRLKYLLGRAYYFTSIQAEEEIGRLRRQLEKEKERLNSDNPEERRVAKSRIELIGKDIESWKRIAEENRKVGEKILSEVAKKYPNSPYGVKARRILLGERILNVEPVINPLKRSIWWKIKETL</sequence>
<dbReference type="PROSITE" id="PS50005">
    <property type="entry name" value="TPR"/>
    <property type="match status" value="1"/>
</dbReference>
<dbReference type="Proteomes" id="UP000295777">
    <property type="component" value="Unassembled WGS sequence"/>
</dbReference>
<feature type="coiled-coil region" evidence="5">
    <location>
        <begin position="207"/>
        <end position="238"/>
    </location>
</feature>
<keyword evidence="5" id="KW-0175">Coiled coil</keyword>
<dbReference type="PROSITE" id="PS51257">
    <property type="entry name" value="PROKAR_LIPOPROTEIN"/>
    <property type="match status" value="1"/>
</dbReference>
<protein>
    <submittedName>
        <fullName evidence="7">Beta-barrel assembly machine subunit BamD</fullName>
    </submittedName>
</protein>
<dbReference type="Gene3D" id="1.25.40.10">
    <property type="entry name" value="Tetratricopeptide repeat domain"/>
    <property type="match status" value="1"/>
</dbReference>
<keyword evidence="2" id="KW-0472">Membrane</keyword>
<comment type="caution">
    <text evidence="7">The sequence shown here is derived from an EMBL/GenBank/DDBJ whole genome shotgun (WGS) entry which is preliminary data.</text>
</comment>
<dbReference type="NCBIfam" id="TIGR03302">
    <property type="entry name" value="OM_YfiO"/>
    <property type="match status" value="1"/>
</dbReference>
<evidence type="ECO:0000256" key="4">
    <source>
        <dbReference type="PROSITE-ProRule" id="PRU00339"/>
    </source>
</evidence>
<dbReference type="SMART" id="SM00028">
    <property type="entry name" value="TPR"/>
    <property type="match status" value="2"/>
</dbReference>
<evidence type="ECO:0000256" key="3">
    <source>
        <dbReference type="ARBA" id="ARBA00023237"/>
    </source>
</evidence>
<reference evidence="7 8" key="1">
    <citation type="submission" date="2019-03" db="EMBL/GenBank/DDBJ databases">
        <title>Genomic Encyclopedia of Archaeal and Bacterial Type Strains, Phase II (KMG-II): from individual species to whole genera.</title>
        <authorList>
            <person name="Goeker M."/>
        </authorList>
    </citation>
    <scope>NUCLEOTIDE SEQUENCE [LARGE SCALE GENOMIC DNA]</scope>
    <source>
        <strain evidence="7 8">DSM 24425</strain>
    </source>
</reference>
<dbReference type="InterPro" id="IPR019734">
    <property type="entry name" value="TPR_rpt"/>
</dbReference>
<dbReference type="EMBL" id="SMFV01000003">
    <property type="protein sequence ID" value="TCK04683.1"/>
    <property type="molecule type" value="Genomic_DNA"/>
</dbReference>
<evidence type="ECO:0000259" key="6">
    <source>
        <dbReference type="Pfam" id="PF13525"/>
    </source>
</evidence>
<evidence type="ECO:0000256" key="1">
    <source>
        <dbReference type="ARBA" id="ARBA00022729"/>
    </source>
</evidence>
<accession>A0A4R1GCY0</accession>
<keyword evidence="8" id="KW-1185">Reference proteome</keyword>
<feature type="domain" description="Outer membrane lipoprotein BamD-like" evidence="6">
    <location>
        <begin position="23"/>
        <end position="208"/>
    </location>
</feature>
<evidence type="ECO:0000313" key="8">
    <source>
        <dbReference type="Proteomes" id="UP000295777"/>
    </source>
</evidence>
<evidence type="ECO:0000313" key="7">
    <source>
        <dbReference type="EMBL" id="TCK04683.1"/>
    </source>
</evidence>
<dbReference type="AlphaFoldDB" id="A0A4R1GCY0"/>
<keyword evidence="4" id="KW-0802">TPR repeat</keyword>
<evidence type="ECO:0000256" key="2">
    <source>
        <dbReference type="ARBA" id="ARBA00023136"/>
    </source>
</evidence>
<evidence type="ECO:0000256" key="5">
    <source>
        <dbReference type="SAM" id="Coils"/>
    </source>
</evidence>
<keyword evidence="1" id="KW-0732">Signal</keyword>
<proteinExistence type="predicted"/>
<dbReference type="Pfam" id="PF13525">
    <property type="entry name" value="YfiO"/>
    <property type="match status" value="1"/>
</dbReference>
<name>A0A4R1GCY0_9BACT</name>
<dbReference type="InterPro" id="IPR011990">
    <property type="entry name" value="TPR-like_helical_dom_sf"/>
</dbReference>
<feature type="repeat" description="TPR" evidence="4">
    <location>
        <begin position="60"/>
        <end position="93"/>
    </location>
</feature>
<dbReference type="InterPro" id="IPR039565">
    <property type="entry name" value="BamD-like"/>
</dbReference>
<dbReference type="SUPFAM" id="SSF48452">
    <property type="entry name" value="TPR-like"/>
    <property type="match status" value="1"/>
</dbReference>
<keyword evidence="3" id="KW-0998">Cell outer membrane</keyword>
<dbReference type="InterPro" id="IPR017689">
    <property type="entry name" value="BamD"/>
</dbReference>